<gene>
    <name evidence="1" type="ORF">ZEAMMB73_Zm00001d006442</name>
</gene>
<accession>A0A1D6EWI7</accession>
<protein>
    <submittedName>
        <fullName evidence="1">Uncharacterized protein</fullName>
    </submittedName>
</protein>
<dbReference type="AlphaFoldDB" id="A0A1D6EWI7"/>
<evidence type="ECO:0000313" key="1">
    <source>
        <dbReference type="EMBL" id="ONM23877.1"/>
    </source>
</evidence>
<organism evidence="1">
    <name type="scientific">Zea mays</name>
    <name type="common">Maize</name>
    <dbReference type="NCBI Taxonomy" id="4577"/>
    <lineage>
        <taxon>Eukaryota</taxon>
        <taxon>Viridiplantae</taxon>
        <taxon>Streptophyta</taxon>
        <taxon>Embryophyta</taxon>
        <taxon>Tracheophyta</taxon>
        <taxon>Spermatophyta</taxon>
        <taxon>Magnoliopsida</taxon>
        <taxon>Liliopsida</taxon>
        <taxon>Poales</taxon>
        <taxon>Poaceae</taxon>
        <taxon>PACMAD clade</taxon>
        <taxon>Panicoideae</taxon>
        <taxon>Andropogonodae</taxon>
        <taxon>Andropogoneae</taxon>
        <taxon>Tripsacinae</taxon>
        <taxon>Zea</taxon>
    </lineage>
</organism>
<dbReference type="EMBL" id="CM007648">
    <property type="protein sequence ID" value="ONM23877.1"/>
    <property type="molecule type" value="Genomic_DNA"/>
</dbReference>
<sequence length="149" mass="16694">MERPTLMRESHTSMVDLLIWTEGAPHESQQPTASAVGGAQDAPARCFCLRAVVRWSTHTKQRLEEEDGRWRCVVLGWRRGGRCHHRSQQHLSIAPPPGTPQHHDAIHVCSFNSEILKLVCSPVACVKLDSHASIGANYDKSLFLFLNSF</sequence>
<dbReference type="InParanoid" id="A0A1D6EWI7"/>
<reference evidence="1" key="1">
    <citation type="submission" date="2015-12" db="EMBL/GenBank/DDBJ databases">
        <title>Update maize B73 reference genome by single molecule sequencing technologies.</title>
        <authorList>
            <consortium name="Maize Genome Sequencing Project"/>
            <person name="Ware D."/>
        </authorList>
    </citation>
    <scope>NUCLEOTIDE SEQUENCE [LARGE SCALE GENOMIC DNA]</scope>
    <source>
        <tissue evidence="1">Seedling</tissue>
    </source>
</reference>
<name>A0A1D6EWI7_MAIZE</name>
<proteinExistence type="predicted"/>